<proteinExistence type="predicted"/>
<dbReference type="SUPFAM" id="SSF50998">
    <property type="entry name" value="Quinoprotein alcohol dehydrogenase-like"/>
    <property type="match status" value="2"/>
</dbReference>
<dbReference type="RefSeq" id="WP_227231040.1">
    <property type="nucleotide sequence ID" value="NZ_JAJCVJ010000003.1"/>
</dbReference>
<accession>A0ABD5RG66</accession>
<dbReference type="SMART" id="SM00564">
    <property type="entry name" value="PQQ"/>
    <property type="match status" value="7"/>
</dbReference>
<dbReference type="Proteomes" id="UP001596201">
    <property type="component" value="Unassembled WGS sequence"/>
</dbReference>
<dbReference type="Gene3D" id="2.130.10.10">
    <property type="entry name" value="YVTN repeat-like/Quinoprotein amine dehydrogenase"/>
    <property type="match status" value="2"/>
</dbReference>
<reference evidence="2 3" key="1">
    <citation type="journal article" date="2019" name="Int. J. Syst. Evol. Microbiol.">
        <title>The Global Catalogue of Microorganisms (GCM) 10K type strain sequencing project: providing services to taxonomists for standard genome sequencing and annotation.</title>
        <authorList>
            <consortium name="The Broad Institute Genomics Platform"/>
            <consortium name="The Broad Institute Genome Sequencing Center for Infectious Disease"/>
            <person name="Wu L."/>
            <person name="Ma J."/>
        </authorList>
    </citation>
    <scope>NUCLEOTIDE SEQUENCE [LARGE SCALE GENOMIC DNA]</scope>
    <source>
        <strain evidence="2 3">CGMCC 1.12237</strain>
    </source>
</reference>
<dbReference type="EMBL" id="JBHSKX010000004">
    <property type="protein sequence ID" value="MFC5368983.1"/>
    <property type="molecule type" value="Genomic_DNA"/>
</dbReference>
<dbReference type="PANTHER" id="PTHR34512">
    <property type="entry name" value="CELL SURFACE PROTEIN"/>
    <property type="match status" value="1"/>
</dbReference>
<protein>
    <submittedName>
        <fullName evidence="2">PQQ-binding-like beta-propeller repeat protein</fullName>
    </submittedName>
</protein>
<keyword evidence="3" id="KW-1185">Reference proteome</keyword>
<comment type="caution">
    <text evidence="2">The sequence shown here is derived from an EMBL/GenBank/DDBJ whole genome shotgun (WGS) entry which is preliminary data.</text>
</comment>
<evidence type="ECO:0000313" key="2">
    <source>
        <dbReference type="EMBL" id="MFC5368983.1"/>
    </source>
</evidence>
<dbReference type="InterPro" id="IPR011047">
    <property type="entry name" value="Quinoprotein_ADH-like_sf"/>
</dbReference>
<dbReference type="InterPro" id="IPR018391">
    <property type="entry name" value="PQQ_b-propeller_rpt"/>
</dbReference>
<dbReference type="InterPro" id="IPR015943">
    <property type="entry name" value="WD40/YVTN_repeat-like_dom_sf"/>
</dbReference>
<organism evidence="2 3">
    <name type="scientific">Salinirubrum litoreum</name>
    <dbReference type="NCBI Taxonomy" id="1126234"/>
    <lineage>
        <taxon>Archaea</taxon>
        <taxon>Methanobacteriati</taxon>
        <taxon>Methanobacteriota</taxon>
        <taxon>Stenosarchaea group</taxon>
        <taxon>Halobacteria</taxon>
        <taxon>Halobacteriales</taxon>
        <taxon>Haloferacaceae</taxon>
        <taxon>Salinirubrum</taxon>
    </lineage>
</organism>
<feature type="domain" description="Pyrrolo-quinoline quinone repeat" evidence="1">
    <location>
        <begin position="184"/>
        <end position="304"/>
    </location>
</feature>
<name>A0ABD5RG66_9EURY</name>
<dbReference type="PANTHER" id="PTHR34512:SF30">
    <property type="entry name" value="OUTER MEMBRANE PROTEIN ASSEMBLY FACTOR BAMB"/>
    <property type="match status" value="1"/>
</dbReference>
<dbReference type="AlphaFoldDB" id="A0ABD5RG66"/>
<evidence type="ECO:0000259" key="1">
    <source>
        <dbReference type="Pfam" id="PF13360"/>
    </source>
</evidence>
<sequence length="416" mass="44250">MDGNVSRRAVLGSVAVGAVGLAGCTQNEVTGSFDHDWPMFQYDQVRTGTNTAVTGPTETPSELWRTDMGAVWGSPVVSDGLLCVPSYDGELHALDAATGDRIWRYATDDVIDGTPAIADGRVYFGGFDRNIHAVDIETGTREWMHETGGYVRSSPTLVDGTLYIGGNCRILECGGSRDLPEQRHGDVFALDPATGDVKWHYKPEKGVISSPAIDGETMYVASSDGVVHALDTTTGEPRWSYEALRLVVSTPAVVDGTVYIGDWGGQVYALDAETGEEQWVFSSNAQYISGSPAVHDGTVYVGLAAVPKESPEGADRPYEILAELVGLSAETGEREWTFRTDATEIGSSPAVTSDALYVGSHSLREEMSGFLYAVSPSTGEELWRHEVPGVGVGSSPAVVDDLVLFGDASGGVVALR</sequence>
<gene>
    <name evidence="2" type="ORF">ACFPJ5_18815</name>
</gene>
<dbReference type="Pfam" id="PF13360">
    <property type="entry name" value="PQQ_2"/>
    <property type="match status" value="2"/>
</dbReference>
<dbReference type="PROSITE" id="PS51257">
    <property type="entry name" value="PROKAR_LIPOPROTEIN"/>
    <property type="match status" value="1"/>
</dbReference>
<feature type="domain" description="Pyrrolo-quinoline quinone repeat" evidence="1">
    <location>
        <begin position="323"/>
        <end position="415"/>
    </location>
</feature>
<dbReference type="InterPro" id="IPR002372">
    <property type="entry name" value="PQQ_rpt_dom"/>
</dbReference>
<evidence type="ECO:0000313" key="3">
    <source>
        <dbReference type="Proteomes" id="UP001596201"/>
    </source>
</evidence>